<dbReference type="EC" id="3.1.3.71" evidence="3"/>
<evidence type="ECO:0000313" key="9">
    <source>
        <dbReference type="Proteomes" id="UP000186795"/>
    </source>
</evidence>
<comment type="similarity">
    <text evidence="2">Belongs to the ComB family.</text>
</comment>
<accession>A0A1N7IL57</accession>
<evidence type="ECO:0000256" key="4">
    <source>
        <dbReference type="ARBA" id="ARBA00021948"/>
    </source>
</evidence>
<dbReference type="OrthoDB" id="4913at2"/>
<sequence>MIATVIPHVDDLHADQLVNRTVVMIDAFRASSCMVTALANGALFIIPAETVSKARELATDGILTGGERFGKSLEGFDLGNSPADYSEDRVNNKGIVMTTTNGTRALLKADRASEIRVGCFLNASSCAKAIRDLHRDVVFLCAGTRGSFSLEDGMAAGCILHHLLEIIPSAELSDLAHTLRLGYLSCRERLTDILPMSQAGRRLIARGHRRDLLDCLQRDRYDIVPRWQQGRIIR</sequence>
<keyword evidence="5" id="KW-0378">Hydrolase</keyword>
<protein>
    <recommendedName>
        <fullName evidence="4">Probable 2-phosphosulfolactate phosphatase</fullName>
        <ecNumber evidence="3">3.1.3.71</ecNumber>
    </recommendedName>
</protein>
<organism evidence="8 9">
    <name type="scientific">Kroppenstedtia eburnea</name>
    <dbReference type="NCBI Taxonomy" id="714067"/>
    <lineage>
        <taxon>Bacteria</taxon>
        <taxon>Bacillati</taxon>
        <taxon>Bacillota</taxon>
        <taxon>Bacilli</taxon>
        <taxon>Bacillales</taxon>
        <taxon>Thermoactinomycetaceae</taxon>
        <taxon>Kroppenstedtia</taxon>
    </lineage>
</organism>
<dbReference type="InterPro" id="IPR036702">
    <property type="entry name" value="ComB-like_sf"/>
</dbReference>
<evidence type="ECO:0000256" key="5">
    <source>
        <dbReference type="ARBA" id="ARBA00022801"/>
    </source>
</evidence>
<keyword evidence="6" id="KW-0460">Magnesium</keyword>
<evidence type="ECO:0000256" key="7">
    <source>
        <dbReference type="ARBA" id="ARBA00033711"/>
    </source>
</evidence>
<dbReference type="PANTHER" id="PTHR37311">
    <property type="entry name" value="2-PHOSPHOSULFOLACTATE PHOSPHATASE-RELATED"/>
    <property type="match status" value="1"/>
</dbReference>
<dbReference type="InterPro" id="IPR005238">
    <property type="entry name" value="ComB-like"/>
</dbReference>
<proteinExistence type="inferred from homology"/>
<dbReference type="RefSeq" id="WP_076522750.1">
    <property type="nucleotide sequence ID" value="NZ_CP048103.1"/>
</dbReference>
<dbReference type="EMBL" id="FTOD01000001">
    <property type="protein sequence ID" value="SIS37818.1"/>
    <property type="molecule type" value="Genomic_DNA"/>
</dbReference>
<reference evidence="9" key="1">
    <citation type="submission" date="2017-01" db="EMBL/GenBank/DDBJ databases">
        <authorList>
            <person name="Varghese N."/>
            <person name="Submissions S."/>
        </authorList>
    </citation>
    <scope>NUCLEOTIDE SEQUENCE [LARGE SCALE GENOMIC DNA]</scope>
    <source>
        <strain evidence="9">DSM 45196</strain>
    </source>
</reference>
<dbReference type="AlphaFoldDB" id="A0A1N7IL57"/>
<dbReference type="GO" id="GO:0050532">
    <property type="term" value="F:2-phosphosulfolactate phosphatase activity"/>
    <property type="evidence" value="ECO:0007669"/>
    <property type="project" value="UniProtKB-EC"/>
</dbReference>
<evidence type="ECO:0000256" key="1">
    <source>
        <dbReference type="ARBA" id="ARBA00001946"/>
    </source>
</evidence>
<evidence type="ECO:0000313" key="8">
    <source>
        <dbReference type="EMBL" id="SIS37818.1"/>
    </source>
</evidence>
<comment type="cofactor">
    <cofactor evidence="1">
        <name>Mg(2+)</name>
        <dbReference type="ChEBI" id="CHEBI:18420"/>
    </cofactor>
</comment>
<dbReference type="Proteomes" id="UP000186795">
    <property type="component" value="Unassembled WGS sequence"/>
</dbReference>
<dbReference type="SUPFAM" id="SSF142823">
    <property type="entry name" value="ComB-like"/>
    <property type="match status" value="1"/>
</dbReference>
<comment type="catalytic activity">
    <reaction evidence="7">
        <text>(2R)-O-phospho-3-sulfolactate + H2O = (2R)-3-sulfolactate + phosphate</text>
        <dbReference type="Rhea" id="RHEA:23416"/>
        <dbReference type="ChEBI" id="CHEBI:15377"/>
        <dbReference type="ChEBI" id="CHEBI:15597"/>
        <dbReference type="ChEBI" id="CHEBI:43474"/>
        <dbReference type="ChEBI" id="CHEBI:58738"/>
        <dbReference type="EC" id="3.1.3.71"/>
    </reaction>
</comment>
<name>A0A1N7IL57_9BACL</name>
<dbReference type="GO" id="GO:0000287">
    <property type="term" value="F:magnesium ion binding"/>
    <property type="evidence" value="ECO:0007669"/>
    <property type="project" value="InterPro"/>
</dbReference>
<keyword evidence="9" id="KW-1185">Reference proteome</keyword>
<evidence type="ECO:0000256" key="3">
    <source>
        <dbReference type="ARBA" id="ARBA00012953"/>
    </source>
</evidence>
<evidence type="ECO:0000256" key="6">
    <source>
        <dbReference type="ARBA" id="ARBA00022842"/>
    </source>
</evidence>
<dbReference type="Gene3D" id="3.90.1560.10">
    <property type="entry name" value="ComB-like"/>
    <property type="match status" value="1"/>
</dbReference>
<dbReference type="GO" id="GO:0050545">
    <property type="term" value="F:sulfopyruvate decarboxylase activity"/>
    <property type="evidence" value="ECO:0007669"/>
    <property type="project" value="TreeGrafter"/>
</dbReference>
<dbReference type="Pfam" id="PF04029">
    <property type="entry name" value="2-ph_phosp"/>
    <property type="match status" value="1"/>
</dbReference>
<evidence type="ECO:0000256" key="2">
    <source>
        <dbReference type="ARBA" id="ARBA00009997"/>
    </source>
</evidence>
<gene>
    <name evidence="8" type="ORF">SAMN05421790_10158</name>
</gene>
<dbReference type="PANTHER" id="PTHR37311:SF1">
    <property type="entry name" value="2-PHOSPHOSULFOLACTATE PHOSPHATASE-RELATED"/>
    <property type="match status" value="1"/>
</dbReference>